<evidence type="ECO:0000256" key="1">
    <source>
        <dbReference type="SAM" id="MobiDB-lite"/>
    </source>
</evidence>
<reference evidence="2 3" key="1">
    <citation type="submission" date="2017-10" db="EMBL/GenBank/DDBJ databases">
        <title>Comparative genomics in systemic dimorphic fungi from Ajellomycetaceae.</title>
        <authorList>
            <person name="Munoz J.F."/>
            <person name="Mcewen J.G."/>
            <person name="Clay O.K."/>
            <person name="Cuomo C.A."/>
        </authorList>
    </citation>
    <scope>NUCLEOTIDE SEQUENCE [LARGE SCALE GENOMIC DNA]</scope>
    <source>
        <strain evidence="2 3">UAMH5409</strain>
    </source>
</reference>
<dbReference type="Proteomes" id="UP000223968">
    <property type="component" value="Unassembled WGS sequence"/>
</dbReference>
<name>A0A2B7Y2G5_9EURO</name>
<proteinExistence type="predicted"/>
<dbReference type="InterPro" id="IPR043519">
    <property type="entry name" value="NT_sf"/>
</dbReference>
<dbReference type="SUPFAM" id="SSF81301">
    <property type="entry name" value="Nucleotidyltransferase"/>
    <property type="match status" value="1"/>
</dbReference>
<protein>
    <recommendedName>
        <fullName evidence="4">Polymerase nucleotidyl transferase domain-containing protein</fullName>
    </recommendedName>
</protein>
<accession>A0A2B7Y2G5</accession>
<dbReference type="STRING" id="1447875.A0A2B7Y2G5"/>
<feature type="region of interest" description="Disordered" evidence="1">
    <location>
        <begin position="1"/>
        <end position="20"/>
    </location>
</feature>
<dbReference type="OrthoDB" id="4193337at2759"/>
<dbReference type="Gene3D" id="3.30.460.40">
    <property type="match status" value="1"/>
</dbReference>
<comment type="caution">
    <text evidence="2">The sequence shown here is derived from an EMBL/GenBank/DDBJ whole genome shotgun (WGS) entry which is preliminary data.</text>
</comment>
<keyword evidence="3" id="KW-1185">Reference proteome</keyword>
<evidence type="ECO:0000313" key="2">
    <source>
        <dbReference type="EMBL" id="PGH15233.1"/>
    </source>
</evidence>
<evidence type="ECO:0000313" key="3">
    <source>
        <dbReference type="Proteomes" id="UP000223968"/>
    </source>
</evidence>
<sequence>MKAATYDLNQYDSDEENPTLPPRENLFAAAILVGHLLSQNGIDYMVMGSFAMICRGTLRNTHDVDIVTSASMKRLLEVVENEPRLKIPSTRLIEDVMKSFVATGPDYGDPGCLENR</sequence>
<dbReference type="EMBL" id="PDNB01000027">
    <property type="protein sequence ID" value="PGH15233.1"/>
    <property type="molecule type" value="Genomic_DNA"/>
</dbReference>
<organism evidence="2 3">
    <name type="scientific">Helicocarpus griseus UAMH5409</name>
    <dbReference type="NCBI Taxonomy" id="1447875"/>
    <lineage>
        <taxon>Eukaryota</taxon>
        <taxon>Fungi</taxon>
        <taxon>Dikarya</taxon>
        <taxon>Ascomycota</taxon>
        <taxon>Pezizomycotina</taxon>
        <taxon>Eurotiomycetes</taxon>
        <taxon>Eurotiomycetidae</taxon>
        <taxon>Onygenales</taxon>
        <taxon>Ajellomycetaceae</taxon>
        <taxon>Helicocarpus</taxon>
    </lineage>
</organism>
<evidence type="ECO:0008006" key="4">
    <source>
        <dbReference type="Google" id="ProtNLM"/>
    </source>
</evidence>
<gene>
    <name evidence="2" type="ORF">AJ79_02598</name>
</gene>
<dbReference type="AlphaFoldDB" id="A0A2B7Y2G5"/>